<feature type="region of interest" description="Disordered" evidence="1">
    <location>
        <begin position="146"/>
        <end position="182"/>
    </location>
</feature>
<feature type="non-terminal residue" evidence="2">
    <location>
        <position position="323"/>
    </location>
</feature>
<reference evidence="2" key="1">
    <citation type="submission" date="2020-02" db="EMBL/GenBank/DDBJ databases">
        <authorList>
            <person name="Meier V. D."/>
        </authorList>
    </citation>
    <scope>NUCLEOTIDE SEQUENCE</scope>
    <source>
        <strain evidence="2">AVDCRST_MAG16</strain>
    </source>
</reference>
<evidence type="ECO:0000313" key="2">
    <source>
        <dbReference type="EMBL" id="CAA9319591.1"/>
    </source>
</evidence>
<sequence length="323" mass="34188">DHRRGTSRVPVGGGGRPADRADVRSGQEEAVLALRDRHGDRHRGAVDDPHGRAVHLLAAPGQRHPQQRLVELLHRPGGDARQLPGGALQHLVRLGPAGRLLPQLRGHHDPDRAVRPGLRGLRGVRPGVDPVPRTELAVHRHLRPADRAAADGAGAAAAPVQPGPGLRRQHAAPAARAHRRAALRDRVVRPRLLLAADRDLPAPQLHLRAAGRADGGGAHGRREPLPDLPADRAAAHRAGAGVVRHLPVPVGVERPAGGAHLRRRQSAGGTADGEAGRAGRHPWRGVPAPDVRGLRLDRRPGDHLPGAAALLRARSAGRWPQGL</sequence>
<feature type="compositionally biased region" description="Low complexity" evidence="1">
    <location>
        <begin position="115"/>
        <end position="131"/>
    </location>
</feature>
<organism evidence="2">
    <name type="scientific">uncultured Frankineae bacterium</name>
    <dbReference type="NCBI Taxonomy" id="437475"/>
    <lineage>
        <taxon>Bacteria</taxon>
        <taxon>Bacillati</taxon>
        <taxon>Actinomycetota</taxon>
        <taxon>Actinomycetes</taxon>
        <taxon>Frankiales</taxon>
        <taxon>environmental samples</taxon>
    </lineage>
</organism>
<name>A0A6J4L193_9ACTN</name>
<dbReference type="EMBL" id="CADCUE010000055">
    <property type="protein sequence ID" value="CAA9319591.1"/>
    <property type="molecule type" value="Genomic_DNA"/>
</dbReference>
<feature type="region of interest" description="Disordered" evidence="1">
    <location>
        <begin position="253"/>
        <end position="301"/>
    </location>
</feature>
<protein>
    <submittedName>
        <fullName evidence="2">Alpha-glucoside transport system permease protein AglG</fullName>
    </submittedName>
</protein>
<proteinExistence type="predicted"/>
<feature type="compositionally biased region" description="Basic and acidic residues" evidence="1">
    <location>
        <begin position="292"/>
        <end position="301"/>
    </location>
</feature>
<evidence type="ECO:0000256" key="1">
    <source>
        <dbReference type="SAM" id="MobiDB-lite"/>
    </source>
</evidence>
<feature type="compositionally biased region" description="Low complexity" evidence="1">
    <location>
        <begin position="150"/>
        <end position="159"/>
    </location>
</feature>
<accession>A0A6J4L193</accession>
<dbReference type="AlphaFoldDB" id="A0A6J4L193"/>
<feature type="region of interest" description="Disordered" evidence="1">
    <location>
        <begin position="1"/>
        <end position="28"/>
    </location>
</feature>
<feature type="region of interest" description="Disordered" evidence="1">
    <location>
        <begin position="102"/>
        <end position="131"/>
    </location>
</feature>
<feature type="non-terminal residue" evidence="2">
    <location>
        <position position="1"/>
    </location>
</feature>
<feature type="compositionally biased region" description="Basic and acidic residues" evidence="1">
    <location>
        <begin position="17"/>
        <end position="27"/>
    </location>
</feature>
<gene>
    <name evidence="2" type="ORF">AVDCRST_MAG16-714</name>
</gene>